<gene>
    <name evidence="7" type="ORF">CSOL1703_00006285</name>
</gene>
<feature type="domain" description="FAD-binding" evidence="6">
    <location>
        <begin position="41"/>
        <end position="377"/>
    </location>
</feature>
<comment type="cofactor">
    <cofactor evidence="1">
        <name>FAD</name>
        <dbReference type="ChEBI" id="CHEBI:57692"/>
    </cofactor>
</comment>
<comment type="caution">
    <text evidence="7">The sequence shown here is derived from an EMBL/GenBank/DDBJ whole genome shotgun (WGS) entry which is preliminary data.</text>
</comment>
<evidence type="ECO:0000256" key="2">
    <source>
        <dbReference type="ARBA" id="ARBA00022630"/>
    </source>
</evidence>
<reference evidence="7 8" key="2">
    <citation type="submission" date="2021-10" db="EMBL/GenBank/DDBJ databases">
        <authorList>
            <person name="Piombo E."/>
        </authorList>
    </citation>
    <scope>NUCLEOTIDE SEQUENCE [LARGE SCALE GENOMIC DNA]</scope>
</reference>
<accession>A0A9N9ZJH6</accession>
<dbReference type="GO" id="GO:0016709">
    <property type="term" value="F:oxidoreductase activity, acting on paired donors, with incorporation or reduction of molecular oxygen, NAD(P)H as one donor, and incorporation of one atom of oxygen"/>
    <property type="evidence" value="ECO:0007669"/>
    <property type="project" value="UniProtKB-ARBA"/>
</dbReference>
<keyword evidence="2" id="KW-0285">Flavoprotein</keyword>
<feature type="region of interest" description="Disordered" evidence="5">
    <location>
        <begin position="384"/>
        <end position="407"/>
    </location>
</feature>
<feature type="compositionally biased region" description="Polar residues" evidence="5">
    <location>
        <begin position="384"/>
        <end position="401"/>
    </location>
</feature>
<dbReference type="Gene3D" id="3.30.9.10">
    <property type="entry name" value="D-Amino Acid Oxidase, subunit A, domain 2"/>
    <property type="match status" value="1"/>
</dbReference>
<dbReference type="OrthoDB" id="10016252at2759"/>
<evidence type="ECO:0000256" key="3">
    <source>
        <dbReference type="ARBA" id="ARBA00022827"/>
    </source>
</evidence>
<dbReference type="Proteomes" id="UP000775872">
    <property type="component" value="Unassembled WGS sequence"/>
</dbReference>
<proteinExistence type="predicted"/>
<keyword evidence="4" id="KW-0560">Oxidoreductase</keyword>
<evidence type="ECO:0000256" key="5">
    <source>
        <dbReference type="SAM" id="MobiDB-lite"/>
    </source>
</evidence>
<dbReference type="PRINTS" id="PR00420">
    <property type="entry name" value="RNGMNOXGNASE"/>
</dbReference>
<evidence type="ECO:0000313" key="8">
    <source>
        <dbReference type="Proteomes" id="UP000775872"/>
    </source>
</evidence>
<sequence length="514" mass="57049">MPPLQNNSMSSITDHNTDTTLKETSMASNGHDGDKSITNKYPVIIVGAGPVGLLLALQLAQSGIRSVVLEKEICLNDAPRAIGYYGPIHKVFQEIGLYDQIVRDGMPSGGYVWRTLPVDEEVNGKKVRKLGKIIGTNNMGRRNADGSYELGKYTIQLAQTKLSKLFINAGAKIGLSETLWGHQVTALEQNDTGVTVSVQTVDGANKKFRSQYLVGCDGGRSTIRKLLGVRLHGHSWPERFLATDVLRTAPVVPEIPVHFVVDPRYWAVVTPLETVEAGKPARPGDDDDDITNKPLTDEQVMEPDYVRSLVERQVDSSLNGDFEVVRKSLYKMHQLVANTMHRGRCFLAGDSAHINNPIGGLGLCTGLLDADALHQTLKIAFSSCQPNEDGPNATNGSSHNENGNRGETNHVWRAQQDFELPAGKLVDLNALFSRYSMERRRIFQNVIHPMSSGNKLRLQVGKPEDVAREDWYLGALRRGDLEELKTIHGPLWEDWRTDMWKFQSSWLCDSQDES</sequence>
<dbReference type="PANTHER" id="PTHR43004:SF19">
    <property type="entry name" value="BINDING MONOOXYGENASE, PUTATIVE (JCVI)-RELATED"/>
    <property type="match status" value="1"/>
</dbReference>
<dbReference type="GO" id="GO:0071949">
    <property type="term" value="F:FAD binding"/>
    <property type="evidence" value="ECO:0007669"/>
    <property type="project" value="InterPro"/>
</dbReference>
<dbReference type="Gene3D" id="3.50.50.60">
    <property type="entry name" value="FAD/NAD(P)-binding domain"/>
    <property type="match status" value="1"/>
</dbReference>
<keyword evidence="8" id="KW-1185">Reference proteome</keyword>
<protein>
    <recommendedName>
        <fullName evidence="6">FAD-binding domain-containing protein</fullName>
    </recommendedName>
</protein>
<evidence type="ECO:0000256" key="1">
    <source>
        <dbReference type="ARBA" id="ARBA00001974"/>
    </source>
</evidence>
<dbReference type="SUPFAM" id="SSF51905">
    <property type="entry name" value="FAD/NAD(P)-binding domain"/>
    <property type="match status" value="1"/>
</dbReference>
<dbReference type="EMBL" id="CABFOC020000063">
    <property type="protein sequence ID" value="CAH0056345.1"/>
    <property type="molecule type" value="Genomic_DNA"/>
</dbReference>
<dbReference type="PANTHER" id="PTHR43004">
    <property type="entry name" value="TRK SYSTEM POTASSIUM UPTAKE PROTEIN"/>
    <property type="match status" value="1"/>
</dbReference>
<evidence type="ECO:0000259" key="6">
    <source>
        <dbReference type="Pfam" id="PF01494"/>
    </source>
</evidence>
<evidence type="ECO:0000256" key="4">
    <source>
        <dbReference type="ARBA" id="ARBA00023002"/>
    </source>
</evidence>
<evidence type="ECO:0000313" key="7">
    <source>
        <dbReference type="EMBL" id="CAH0056345.1"/>
    </source>
</evidence>
<dbReference type="InterPro" id="IPR050641">
    <property type="entry name" value="RIFMO-like"/>
</dbReference>
<name>A0A9N9ZJH6_9HYPO</name>
<organism evidence="7 8">
    <name type="scientific">Clonostachys solani</name>
    <dbReference type="NCBI Taxonomy" id="160281"/>
    <lineage>
        <taxon>Eukaryota</taxon>
        <taxon>Fungi</taxon>
        <taxon>Dikarya</taxon>
        <taxon>Ascomycota</taxon>
        <taxon>Pezizomycotina</taxon>
        <taxon>Sordariomycetes</taxon>
        <taxon>Hypocreomycetidae</taxon>
        <taxon>Hypocreales</taxon>
        <taxon>Bionectriaceae</taxon>
        <taxon>Clonostachys</taxon>
    </lineage>
</organism>
<keyword evidence="3" id="KW-0274">FAD</keyword>
<dbReference type="Pfam" id="PF01494">
    <property type="entry name" value="FAD_binding_3"/>
    <property type="match status" value="1"/>
</dbReference>
<dbReference type="AlphaFoldDB" id="A0A9N9ZJH6"/>
<dbReference type="InterPro" id="IPR036188">
    <property type="entry name" value="FAD/NAD-bd_sf"/>
</dbReference>
<dbReference type="InterPro" id="IPR002938">
    <property type="entry name" value="FAD-bd"/>
</dbReference>
<reference evidence="8" key="1">
    <citation type="submission" date="2019-06" db="EMBL/GenBank/DDBJ databases">
        <authorList>
            <person name="Broberg M."/>
        </authorList>
    </citation>
    <scope>NUCLEOTIDE SEQUENCE [LARGE SCALE GENOMIC DNA]</scope>
</reference>